<name>A0A7M5WI10_9CNID</name>
<reference evidence="2" key="1">
    <citation type="submission" date="2021-01" db="UniProtKB">
        <authorList>
            <consortium name="EnsemblMetazoa"/>
        </authorList>
    </citation>
    <scope>IDENTIFICATION</scope>
</reference>
<accession>A0A7M5WI10</accession>
<protein>
    <submittedName>
        <fullName evidence="2">Uncharacterized protein</fullName>
    </submittedName>
</protein>
<dbReference type="EnsemblMetazoa" id="CLYHEMT000455.1">
    <property type="protein sequence ID" value="CLYHEMP000455.1"/>
    <property type="gene ID" value="CLYHEMG000455"/>
</dbReference>
<dbReference type="Proteomes" id="UP000594262">
    <property type="component" value="Unplaced"/>
</dbReference>
<keyword evidence="3" id="KW-1185">Reference proteome</keyword>
<proteinExistence type="predicted"/>
<sequence length="250" mass="27575">VQTNASQRRVDKDDPNGKRIVSVAGVYIKSQMAPQAVEYTSDDDTTFTEHIPKTVETVKTDPSCETIANTNLASVEEVTNNTAHAETVVSKHTEIVADTNSNDRNLDADTSKTVSKKSKFLTYFTKIMLRPNNWTPLVIFVMALELATIVISRFLTYLTKIMRRPNNWTPLVMFVMALELATIVMVAQLGTIAVMNLSSTVSSFVFQPEPSWLESILYRAATHCGLAPQPPPSMISQIADYVTGIAGISQ</sequence>
<dbReference type="AlphaFoldDB" id="A0A7M5WI10"/>
<organism evidence="2 3">
    <name type="scientific">Clytia hemisphaerica</name>
    <dbReference type="NCBI Taxonomy" id="252671"/>
    <lineage>
        <taxon>Eukaryota</taxon>
        <taxon>Metazoa</taxon>
        <taxon>Cnidaria</taxon>
        <taxon>Hydrozoa</taxon>
        <taxon>Hydroidolina</taxon>
        <taxon>Leptothecata</taxon>
        <taxon>Obeliida</taxon>
        <taxon>Clytiidae</taxon>
        <taxon>Clytia</taxon>
    </lineage>
</organism>
<evidence type="ECO:0000256" key="1">
    <source>
        <dbReference type="SAM" id="Phobius"/>
    </source>
</evidence>
<keyword evidence="1" id="KW-0472">Membrane</keyword>
<feature type="transmembrane region" description="Helical" evidence="1">
    <location>
        <begin position="134"/>
        <end position="159"/>
    </location>
</feature>
<feature type="transmembrane region" description="Helical" evidence="1">
    <location>
        <begin position="171"/>
        <end position="195"/>
    </location>
</feature>
<keyword evidence="1" id="KW-1133">Transmembrane helix</keyword>
<keyword evidence="1" id="KW-0812">Transmembrane</keyword>
<evidence type="ECO:0000313" key="3">
    <source>
        <dbReference type="Proteomes" id="UP000594262"/>
    </source>
</evidence>
<evidence type="ECO:0000313" key="2">
    <source>
        <dbReference type="EnsemblMetazoa" id="CLYHEMP000455.1"/>
    </source>
</evidence>